<dbReference type="PANTHER" id="PTHR43180">
    <property type="entry name" value="3-OXOACYL-(ACYL-CARRIER-PROTEIN) REDUCTASE (AFU_ORTHOLOGUE AFUA_6G11210)"/>
    <property type="match status" value="1"/>
</dbReference>
<dbReference type="Proteomes" id="UP000696280">
    <property type="component" value="Unassembled WGS sequence"/>
</dbReference>
<reference evidence="4" key="1">
    <citation type="submission" date="2021-07" db="EMBL/GenBank/DDBJ databases">
        <authorList>
            <person name="Durling M."/>
        </authorList>
    </citation>
    <scope>NUCLEOTIDE SEQUENCE</scope>
</reference>
<dbReference type="OrthoDB" id="417891at2759"/>
<dbReference type="Gene3D" id="3.40.50.720">
    <property type="entry name" value="NAD(P)-binding Rossmann-like Domain"/>
    <property type="match status" value="1"/>
</dbReference>
<accession>A0A9N9L874</accession>
<dbReference type="Pfam" id="PF13561">
    <property type="entry name" value="adh_short_C2"/>
    <property type="match status" value="1"/>
</dbReference>
<keyword evidence="2" id="KW-0521">NADP</keyword>
<keyword evidence="3" id="KW-0560">Oxidoreductase</keyword>
<evidence type="ECO:0000313" key="5">
    <source>
        <dbReference type="Proteomes" id="UP000696280"/>
    </source>
</evidence>
<dbReference type="InterPro" id="IPR020904">
    <property type="entry name" value="Sc_DH/Rdtase_CS"/>
</dbReference>
<dbReference type="PANTHER" id="PTHR43180:SF33">
    <property type="entry name" value="15-HYDROXYPROSTAGLANDIN DEHYDROGENASE [NAD(+)]-LIKE"/>
    <property type="match status" value="1"/>
</dbReference>
<dbReference type="CDD" id="cd05233">
    <property type="entry name" value="SDR_c"/>
    <property type="match status" value="1"/>
</dbReference>
<dbReference type="SUPFAM" id="SSF51735">
    <property type="entry name" value="NAD(P)-binding Rossmann-fold domains"/>
    <property type="match status" value="1"/>
</dbReference>
<evidence type="ECO:0000313" key="4">
    <source>
        <dbReference type="EMBL" id="CAG8958767.1"/>
    </source>
</evidence>
<comment type="caution">
    <text evidence="4">The sequence shown here is derived from an EMBL/GenBank/DDBJ whole genome shotgun (WGS) entry which is preliminary data.</text>
</comment>
<sequence>MCVDLQAGVRPEFNEEYPIATHELIVKRGGKAEFRRVDVTKEGEVREVVEEVARVWGRLDVIVNNAGIAPEVPLLALHPGGLRAHETPMSVFDTTIEVNLRATFLGCKYALAQFLRQEPLPANSRGDETRGWIVNTASLAGVVALPGAPAYTTSKHAVVGLTRQLGVDYARERVHCNALCPTFTDTPLIASLLRDSENPVAVETTKALKALHPWGEFAQVEDVARAAVFLVSEDSQYITATNLLVDGGYSGL</sequence>
<evidence type="ECO:0008006" key="6">
    <source>
        <dbReference type="Google" id="ProtNLM"/>
    </source>
</evidence>
<dbReference type="GO" id="GO:0016491">
    <property type="term" value="F:oxidoreductase activity"/>
    <property type="evidence" value="ECO:0007669"/>
    <property type="project" value="UniProtKB-KW"/>
</dbReference>
<evidence type="ECO:0000256" key="2">
    <source>
        <dbReference type="ARBA" id="ARBA00022857"/>
    </source>
</evidence>
<dbReference type="InterPro" id="IPR002347">
    <property type="entry name" value="SDR_fam"/>
</dbReference>
<dbReference type="PRINTS" id="PR00081">
    <property type="entry name" value="GDHRDH"/>
</dbReference>
<evidence type="ECO:0000256" key="3">
    <source>
        <dbReference type="ARBA" id="ARBA00023002"/>
    </source>
</evidence>
<comment type="similarity">
    <text evidence="1">Belongs to the short-chain dehydrogenases/reductases (SDR) family.</text>
</comment>
<dbReference type="AlphaFoldDB" id="A0A9N9L874"/>
<dbReference type="PROSITE" id="PS00061">
    <property type="entry name" value="ADH_SHORT"/>
    <property type="match status" value="1"/>
</dbReference>
<organism evidence="4 5">
    <name type="scientific">Hymenoscyphus fraxineus</name>
    <dbReference type="NCBI Taxonomy" id="746836"/>
    <lineage>
        <taxon>Eukaryota</taxon>
        <taxon>Fungi</taxon>
        <taxon>Dikarya</taxon>
        <taxon>Ascomycota</taxon>
        <taxon>Pezizomycotina</taxon>
        <taxon>Leotiomycetes</taxon>
        <taxon>Helotiales</taxon>
        <taxon>Helotiaceae</taxon>
        <taxon>Hymenoscyphus</taxon>
    </lineage>
</organism>
<protein>
    <recommendedName>
        <fullName evidence="6">NAD(P)-binding protein</fullName>
    </recommendedName>
</protein>
<gene>
    <name evidence="4" type="ORF">HYFRA_00011611</name>
</gene>
<proteinExistence type="inferred from homology"/>
<name>A0A9N9L874_9HELO</name>
<dbReference type="InterPro" id="IPR036291">
    <property type="entry name" value="NAD(P)-bd_dom_sf"/>
</dbReference>
<evidence type="ECO:0000256" key="1">
    <source>
        <dbReference type="ARBA" id="ARBA00006484"/>
    </source>
</evidence>
<dbReference type="EMBL" id="CAJVRL010000084">
    <property type="protein sequence ID" value="CAG8958767.1"/>
    <property type="molecule type" value="Genomic_DNA"/>
</dbReference>
<keyword evidence="5" id="KW-1185">Reference proteome</keyword>
<dbReference type="PRINTS" id="PR00080">
    <property type="entry name" value="SDRFAMILY"/>
</dbReference>